<sequence>MIKVVTWCKRFLHNSRYPLHPTLGTLTSSELSHFLLCILKNVQRTSFVTEIKCLENSIPIPNVIKLTLSPFFGSRWNTQSGWQTKKQWFKWYAKAFYDSVNKT</sequence>
<dbReference type="Proteomes" id="UP000887013">
    <property type="component" value="Unassembled WGS sequence"/>
</dbReference>
<name>A0A8X6T2U5_NEPPI</name>
<reference evidence="1" key="1">
    <citation type="submission" date="2020-08" db="EMBL/GenBank/DDBJ databases">
        <title>Multicomponent nature underlies the extraordinary mechanical properties of spider dragline silk.</title>
        <authorList>
            <person name="Kono N."/>
            <person name="Nakamura H."/>
            <person name="Mori M."/>
            <person name="Yoshida Y."/>
            <person name="Ohtoshi R."/>
            <person name="Malay A.D."/>
            <person name="Moran D.A.P."/>
            <person name="Tomita M."/>
            <person name="Numata K."/>
            <person name="Arakawa K."/>
        </authorList>
    </citation>
    <scope>NUCLEOTIDE SEQUENCE</scope>
</reference>
<evidence type="ECO:0000313" key="1">
    <source>
        <dbReference type="EMBL" id="GFS76343.1"/>
    </source>
</evidence>
<dbReference type="AlphaFoldDB" id="A0A8X6T2U5"/>
<protein>
    <submittedName>
        <fullName evidence="1">Integrase_H2C2 domain-containing protein</fullName>
    </submittedName>
</protein>
<organism evidence="1 2">
    <name type="scientific">Nephila pilipes</name>
    <name type="common">Giant wood spider</name>
    <name type="synonym">Nephila maculata</name>
    <dbReference type="NCBI Taxonomy" id="299642"/>
    <lineage>
        <taxon>Eukaryota</taxon>
        <taxon>Metazoa</taxon>
        <taxon>Ecdysozoa</taxon>
        <taxon>Arthropoda</taxon>
        <taxon>Chelicerata</taxon>
        <taxon>Arachnida</taxon>
        <taxon>Araneae</taxon>
        <taxon>Araneomorphae</taxon>
        <taxon>Entelegynae</taxon>
        <taxon>Araneoidea</taxon>
        <taxon>Nephilidae</taxon>
        <taxon>Nephila</taxon>
    </lineage>
</organism>
<dbReference type="EMBL" id="BMAW01050640">
    <property type="protein sequence ID" value="GFS76343.1"/>
    <property type="molecule type" value="Genomic_DNA"/>
</dbReference>
<evidence type="ECO:0000313" key="2">
    <source>
        <dbReference type="Proteomes" id="UP000887013"/>
    </source>
</evidence>
<gene>
    <name evidence="1" type="primary">AVEN_93179_1</name>
    <name evidence="1" type="ORF">NPIL_194101</name>
</gene>
<keyword evidence="2" id="KW-1185">Reference proteome</keyword>
<proteinExistence type="predicted"/>
<accession>A0A8X6T2U5</accession>
<comment type="caution">
    <text evidence="1">The sequence shown here is derived from an EMBL/GenBank/DDBJ whole genome shotgun (WGS) entry which is preliminary data.</text>
</comment>